<feature type="domain" description="EGF-like calcium-binding" evidence="6">
    <location>
        <begin position="331"/>
        <end position="376"/>
    </location>
</feature>
<dbReference type="PANTHER" id="PTHR24034">
    <property type="entry name" value="EGF-LIKE DOMAIN-CONTAINING PROTEIN"/>
    <property type="match status" value="1"/>
</dbReference>
<dbReference type="Gene3D" id="2.10.25.10">
    <property type="entry name" value="Laminin"/>
    <property type="match status" value="1"/>
</dbReference>
<evidence type="ECO:0000256" key="3">
    <source>
        <dbReference type="ARBA" id="ARBA00023157"/>
    </source>
</evidence>
<feature type="domain" description="EGF-like" evidence="7">
    <location>
        <begin position="287"/>
        <end position="330"/>
    </location>
</feature>
<feature type="domain" description="EGF-like" evidence="7">
    <location>
        <begin position="239"/>
        <end position="285"/>
    </location>
</feature>
<feature type="compositionally biased region" description="Low complexity" evidence="4">
    <location>
        <begin position="65"/>
        <end position="109"/>
    </location>
</feature>
<dbReference type="PANTHER" id="PTHR24034:SF89">
    <property type="entry name" value="COMPLEMENT COMPONENT C1Q RECEPTOR"/>
    <property type="match status" value="1"/>
</dbReference>
<dbReference type="SMART" id="SM00181">
    <property type="entry name" value="EGF"/>
    <property type="match status" value="4"/>
</dbReference>
<keyword evidence="3" id="KW-1015">Disulfide bond</keyword>
<evidence type="ECO:0000256" key="5">
    <source>
        <dbReference type="SAM" id="Phobius"/>
    </source>
</evidence>
<evidence type="ECO:0000259" key="6">
    <source>
        <dbReference type="SMART" id="SM00179"/>
    </source>
</evidence>
<evidence type="ECO:0000313" key="8">
    <source>
        <dbReference type="EMBL" id="PFH31131.1"/>
    </source>
</evidence>
<protein>
    <submittedName>
        <fullName evidence="8">EGF family domain-containing protein</fullName>
    </submittedName>
</protein>
<evidence type="ECO:0000256" key="4">
    <source>
        <dbReference type="SAM" id="MobiDB-lite"/>
    </source>
</evidence>
<dbReference type="AlphaFoldDB" id="A0A2A9M4A0"/>
<dbReference type="KEGG" id="bbes:BESB_030050"/>
<reference evidence="8 9" key="1">
    <citation type="submission" date="2017-09" db="EMBL/GenBank/DDBJ databases">
        <title>Genome sequencing of Besnoitia besnoiti strain Bb-Ger1.</title>
        <authorList>
            <person name="Schares G."/>
            <person name="Venepally P."/>
            <person name="Lorenzi H.A."/>
        </authorList>
    </citation>
    <scope>NUCLEOTIDE SEQUENCE [LARGE SCALE GENOMIC DNA]</scope>
    <source>
        <strain evidence="8 9">Bb-Ger1</strain>
    </source>
</reference>
<feature type="compositionally biased region" description="Low complexity" evidence="4">
    <location>
        <begin position="398"/>
        <end position="432"/>
    </location>
</feature>
<organism evidence="8 9">
    <name type="scientific">Besnoitia besnoiti</name>
    <name type="common">Apicomplexan protozoan</name>
    <dbReference type="NCBI Taxonomy" id="94643"/>
    <lineage>
        <taxon>Eukaryota</taxon>
        <taxon>Sar</taxon>
        <taxon>Alveolata</taxon>
        <taxon>Apicomplexa</taxon>
        <taxon>Conoidasida</taxon>
        <taxon>Coccidia</taxon>
        <taxon>Eucoccidiorida</taxon>
        <taxon>Eimeriorina</taxon>
        <taxon>Sarcocystidae</taxon>
        <taxon>Besnoitia</taxon>
    </lineage>
</organism>
<feature type="region of interest" description="Disordered" evidence="4">
    <location>
        <begin position="64"/>
        <end position="124"/>
    </location>
</feature>
<dbReference type="GO" id="GO:0005509">
    <property type="term" value="F:calcium ion binding"/>
    <property type="evidence" value="ECO:0007669"/>
    <property type="project" value="InterPro"/>
</dbReference>
<feature type="region of interest" description="Disordered" evidence="4">
    <location>
        <begin position="504"/>
        <end position="563"/>
    </location>
</feature>
<feature type="compositionally biased region" description="Low complexity" evidence="4">
    <location>
        <begin position="528"/>
        <end position="552"/>
    </location>
</feature>
<dbReference type="GeneID" id="40308057"/>
<name>A0A2A9M4A0_BESBE</name>
<feature type="domain" description="EGF-like calcium-binding" evidence="6">
    <location>
        <begin position="242"/>
        <end position="285"/>
    </location>
</feature>
<feature type="domain" description="EGF-like" evidence="7">
    <location>
        <begin position="334"/>
        <end position="376"/>
    </location>
</feature>
<dbReference type="InterPro" id="IPR050751">
    <property type="entry name" value="ECM_structural_protein"/>
</dbReference>
<keyword evidence="2" id="KW-0677">Repeat</keyword>
<keyword evidence="5" id="KW-1133">Transmembrane helix</keyword>
<keyword evidence="5" id="KW-0472">Membrane</keyword>
<comment type="caution">
    <text evidence="8">The sequence shown here is derived from an EMBL/GenBank/DDBJ whole genome shotgun (WGS) entry which is preliminary data.</text>
</comment>
<evidence type="ECO:0000256" key="2">
    <source>
        <dbReference type="ARBA" id="ARBA00022737"/>
    </source>
</evidence>
<keyword evidence="1" id="KW-0245">EGF-like domain</keyword>
<feature type="domain" description="EGF-like calcium-binding" evidence="6">
    <location>
        <begin position="286"/>
        <end position="330"/>
    </location>
</feature>
<dbReference type="VEuPathDB" id="ToxoDB:BESB_030050"/>
<feature type="region of interest" description="Disordered" evidence="4">
    <location>
        <begin position="398"/>
        <end position="440"/>
    </location>
</feature>
<dbReference type="OrthoDB" id="4062651at2759"/>
<dbReference type="STRING" id="94643.A0A2A9M4A0"/>
<evidence type="ECO:0000259" key="7">
    <source>
        <dbReference type="SMART" id="SM00181"/>
    </source>
</evidence>
<dbReference type="Proteomes" id="UP000224006">
    <property type="component" value="Chromosome XIII"/>
</dbReference>
<dbReference type="EMBL" id="NWUJ01000016">
    <property type="protein sequence ID" value="PFH31131.1"/>
    <property type="molecule type" value="Genomic_DNA"/>
</dbReference>
<sequence length="563" mass="57460">MSPAASAALAVGRVTTGAPRASRRACPSVGVARALCLVMSIFLLLYSATPSSALRRAHKEGSGVASIEPNSSAASAPAPAASTGSSYTTATQSENAGSSQSGAEGSAEAGGEEAPEGEVQMGPTGPVLPETAAWVCRSAESGEGCGPYFNSAVNDVGAYCPQDECCSKNRNACTNLPLHCTFEHSQFLPDYSYGRCSASQCWQCGPNAKCLTVSGRNGGVYCDCKPPYVGKGANCTVKMCEHVNPCGEGLCVPGEGEGDTTYSCKCNPGFTLLAPQHGGVPPVCMDVCLLNSCGDEAAVKKCVAGRDDYMCVCNPGYRLATLANGIQKCVPFDACSVSPCGSSAAVESCTPDELSYKCTCKEGYVERYTDRQAMCIKEEDCVQPHCTDKAPPKIVLSTTSTTAKPSAPSAGSGSSGAPNDGSSGSSTSAGGSDESDPGSGTNVGVMLGAVGGSLLGLLLIGGVVYFVVRAKNKPQPAARDDEDPEDDNDIVSRKRETIFGALVDDAGKEFSDPVQAEWEQQARERGDSAASSASSASSSSSATGRSDSTSSSVTTNSMQGFGA</sequence>
<feature type="domain" description="EGF-like" evidence="7">
    <location>
        <begin position="195"/>
        <end position="236"/>
    </location>
</feature>
<dbReference type="InterPro" id="IPR001881">
    <property type="entry name" value="EGF-like_Ca-bd_dom"/>
</dbReference>
<gene>
    <name evidence="8" type="ORF">BESB_030050</name>
</gene>
<dbReference type="SMART" id="SM00179">
    <property type="entry name" value="EGF_CA"/>
    <property type="match status" value="3"/>
</dbReference>
<evidence type="ECO:0000313" key="9">
    <source>
        <dbReference type="Proteomes" id="UP000224006"/>
    </source>
</evidence>
<proteinExistence type="predicted"/>
<dbReference type="InterPro" id="IPR000742">
    <property type="entry name" value="EGF"/>
</dbReference>
<dbReference type="Gene3D" id="2.90.20.10">
    <property type="entry name" value="Plasmodium vivax P25 domain"/>
    <property type="match status" value="1"/>
</dbReference>
<evidence type="ECO:0000256" key="1">
    <source>
        <dbReference type="ARBA" id="ARBA00022536"/>
    </source>
</evidence>
<dbReference type="RefSeq" id="XP_029215140.1">
    <property type="nucleotide sequence ID" value="XM_029361673.1"/>
</dbReference>
<keyword evidence="9" id="KW-1185">Reference proteome</keyword>
<accession>A0A2A9M4A0</accession>
<keyword evidence="5" id="KW-0812">Transmembrane</keyword>
<feature type="compositionally biased region" description="Polar residues" evidence="4">
    <location>
        <begin position="553"/>
        <end position="563"/>
    </location>
</feature>
<feature type="transmembrane region" description="Helical" evidence="5">
    <location>
        <begin position="445"/>
        <end position="468"/>
    </location>
</feature>